<reference evidence="4 5" key="1">
    <citation type="submission" date="2019-08" db="EMBL/GenBank/DDBJ databases">
        <title>Draft genome sequences of two oriental melons (Cucumis melo L. var makuwa).</title>
        <authorList>
            <person name="Kwon S.-Y."/>
        </authorList>
    </citation>
    <scope>NUCLEOTIDE SEQUENCE [LARGE SCALE GENOMIC DNA]</scope>
    <source>
        <strain evidence="5">cv. Chang Bougi</strain>
        <strain evidence="4">cv. SW 3</strain>
        <tissue evidence="3">Leaf</tissue>
    </source>
</reference>
<organism evidence="3 5">
    <name type="scientific">Cucumis melo var. makuwa</name>
    <name type="common">Oriental melon</name>
    <dbReference type="NCBI Taxonomy" id="1194695"/>
    <lineage>
        <taxon>Eukaryota</taxon>
        <taxon>Viridiplantae</taxon>
        <taxon>Streptophyta</taxon>
        <taxon>Embryophyta</taxon>
        <taxon>Tracheophyta</taxon>
        <taxon>Spermatophyta</taxon>
        <taxon>Magnoliopsida</taxon>
        <taxon>eudicotyledons</taxon>
        <taxon>Gunneridae</taxon>
        <taxon>Pentapetalae</taxon>
        <taxon>rosids</taxon>
        <taxon>fabids</taxon>
        <taxon>Cucurbitales</taxon>
        <taxon>Cucurbitaceae</taxon>
        <taxon>Benincaseae</taxon>
        <taxon>Cucumis</taxon>
    </lineage>
</organism>
<dbReference type="OrthoDB" id="2272416at2759"/>
<proteinExistence type="predicted"/>
<feature type="compositionally biased region" description="Basic and acidic residues" evidence="1">
    <location>
        <begin position="78"/>
        <end position="90"/>
    </location>
</feature>
<evidence type="ECO:0000313" key="3">
    <source>
        <dbReference type="EMBL" id="TYK09821.1"/>
    </source>
</evidence>
<sequence length="90" mass="10400">MPPRKERVGSRTTTKPTMDLEAHSLNPNARRDQKEALYDRVAQRLIDVLTQQPEKKFQIEKLKALGATKFNGTTNPDEAEKWSRTLEKCF</sequence>
<gene>
    <name evidence="3" type="ORF">E5676_scaffold127G001250</name>
    <name evidence="2" type="ORF">E6C27_scaffold36G00200</name>
</gene>
<accession>A0A5D3CDA4</accession>
<dbReference type="Proteomes" id="UP000321393">
    <property type="component" value="Unassembled WGS sequence"/>
</dbReference>
<evidence type="ECO:0000313" key="2">
    <source>
        <dbReference type="EMBL" id="KAA0037861.1"/>
    </source>
</evidence>
<feature type="region of interest" description="Disordered" evidence="1">
    <location>
        <begin position="70"/>
        <end position="90"/>
    </location>
</feature>
<name>A0A5D3CDA4_CUCMM</name>
<comment type="caution">
    <text evidence="3">The sequence shown here is derived from an EMBL/GenBank/DDBJ whole genome shotgun (WGS) entry which is preliminary data.</text>
</comment>
<feature type="region of interest" description="Disordered" evidence="1">
    <location>
        <begin position="1"/>
        <end position="21"/>
    </location>
</feature>
<protein>
    <submittedName>
        <fullName evidence="3">Uncharacterized protein</fullName>
    </submittedName>
</protein>
<evidence type="ECO:0000313" key="5">
    <source>
        <dbReference type="Proteomes" id="UP000321947"/>
    </source>
</evidence>
<dbReference type="AlphaFoldDB" id="A0A5D3CDA4"/>
<dbReference type="Proteomes" id="UP000321947">
    <property type="component" value="Unassembled WGS sequence"/>
</dbReference>
<evidence type="ECO:0000256" key="1">
    <source>
        <dbReference type="SAM" id="MobiDB-lite"/>
    </source>
</evidence>
<evidence type="ECO:0000313" key="4">
    <source>
        <dbReference type="Proteomes" id="UP000321393"/>
    </source>
</evidence>
<dbReference type="EMBL" id="SSTD01011467">
    <property type="protein sequence ID" value="TYK09821.1"/>
    <property type="molecule type" value="Genomic_DNA"/>
</dbReference>
<dbReference type="EMBL" id="SSTE01018788">
    <property type="protein sequence ID" value="KAA0037861.1"/>
    <property type="molecule type" value="Genomic_DNA"/>
</dbReference>